<name>T0R034_SAPDV</name>
<gene>
    <name evidence="2" type="ORF">SDRG_02222</name>
</gene>
<dbReference type="EMBL" id="JH767136">
    <property type="protein sequence ID" value="EQC40321.1"/>
    <property type="molecule type" value="Genomic_DNA"/>
</dbReference>
<protein>
    <recommendedName>
        <fullName evidence="4">CHAT domain-containing protein</fullName>
    </recommendedName>
</protein>
<accession>T0R034</accession>
<evidence type="ECO:0000256" key="1">
    <source>
        <dbReference type="SAM" id="MobiDB-lite"/>
    </source>
</evidence>
<proteinExistence type="predicted"/>
<evidence type="ECO:0008006" key="4">
    <source>
        <dbReference type="Google" id="ProtNLM"/>
    </source>
</evidence>
<dbReference type="RefSeq" id="XP_008606020.1">
    <property type="nucleotide sequence ID" value="XM_008607798.1"/>
</dbReference>
<organism evidence="2 3">
    <name type="scientific">Saprolegnia diclina (strain VS20)</name>
    <dbReference type="NCBI Taxonomy" id="1156394"/>
    <lineage>
        <taxon>Eukaryota</taxon>
        <taxon>Sar</taxon>
        <taxon>Stramenopiles</taxon>
        <taxon>Oomycota</taxon>
        <taxon>Saprolegniomycetes</taxon>
        <taxon>Saprolegniales</taxon>
        <taxon>Saprolegniaceae</taxon>
        <taxon>Saprolegnia</taxon>
    </lineage>
</organism>
<dbReference type="GeneID" id="19942949"/>
<dbReference type="AlphaFoldDB" id="T0R034"/>
<feature type="region of interest" description="Disordered" evidence="1">
    <location>
        <begin position="375"/>
        <end position="399"/>
    </location>
</feature>
<keyword evidence="3" id="KW-1185">Reference proteome</keyword>
<evidence type="ECO:0000313" key="3">
    <source>
        <dbReference type="Proteomes" id="UP000030762"/>
    </source>
</evidence>
<evidence type="ECO:0000313" key="2">
    <source>
        <dbReference type="EMBL" id="EQC40321.1"/>
    </source>
</evidence>
<dbReference type="Proteomes" id="UP000030762">
    <property type="component" value="Unassembled WGS sequence"/>
</dbReference>
<dbReference type="VEuPathDB" id="FungiDB:SDRG_02222"/>
<sequence>MAGSVKATKLSDVVLAHELKTGRSSVWTRLVAVKAAHLGAATEHLEPTPKKRYGVFLARSRARFAGSSGASSAQAPHQLPVRAATVEWRHHGKCTNIASVNVDEEYNAIKRGLVAAATDEARHPTLLCAVVLRPLTATRTNLVLVQRDGVAVFHYSGHGHLQRGLVFMGAQYNSDPVSAAEIHALLGGFVQVVALLLTCHSEAIGEALVAVCVMHVVAVAQEVTICAGAVLLFHEDFYTLFASGHSIAKSVEQGRVAIRTSSSPRFERARTRFCCCPVAATTTPSFSRLRFPRRPSSATRSHRFTPATFRANCGRTRSATSTSSSYAQDAATRCWNVMQQLVAGDALSFLKSKALLVLDGLDAVAETLSFLEGPRRHRARHQASQPRQAVAQDASGATS</sequence>
<dbReference type="InParanoid" id="T0R034"/>
<reference evidence="2 3" key="1">
    <citation type="submission" date="2012-04" db="EMBL/GenBank/DDBJ databases">
        <title>The Genome Sequence of Saprolegnia declina VS20.</title>
        <authorList>
            <consortium name="The Broad Institute Genome Sequencing Platform"/>
            <person name="Russ C."/>
            <person name="Nusbaum C."/>
            <person name="Tyler B."/>
            <person name="van West P."/>
            <person name="Dieguez-Uribeondo J."/>
            <person name="de Bruijn I."/>
            <person name="Tripathy S."/>
            <person name="Jiang R."/>
            <person name="Young S.K."/>
            <person name="Zeng Q."/>
            <person name="Gargeya S."/>
            <person name="Fitzgerald M."/>
            <person name="Haas B."/>
            <person name="Abouelleil A."/>
            <person name="Alvarado L."/>
            <person name="Arachchi H.M."/>
            <person name="Berlin A."/>
            <person name="Chapman S.B."/>
            <person name="Goldberg J."/>
            <person name="Griggs A."/>
            <person name="Gujja S."/>
            <person name="Hansen M."/>
            <person name="Howarth C."/>
            <person name="Imamovic A."/>
            <person name="Larimer J."/>
            <person name="McCowen C."/>
            <person name="Montmayeur A."/>
            <person name="Murphy C."/>
            <person name="Neiman D."/>
            <person name="Pearson M."/>
            <person name="Priest M."/>
            <person name="Roberts A."/>
            <person name="Saif S."/>
            <person name="Shea T."/>
            <person name="Sisk P."/>
            <person name="Sykes S."/>
            <person name="Wortman J."/>
            <person name="Nusbaum C."/>
            <person name="Birren B."/>
        </authorList>
    </citation>
    <scope>NUCLEOTIDE SEQUENCE [LARGE SCALE GENOMIC DNA]</scope>
    <source>
        <strain evidence="2 3">VS20</strain>
    </source>
</reference>